<dbReference type="SUPFAM" id="SSF55729">
    <property type="entry name" value="Acyl-CoA N-acyltransferases (Nat)"/>
    <property type="match status" value="1"/>
</dbReference>
<evidence type="ECO:0000313" key="3">
    <source>
        <dbReference type="Proteomes" id="UP000183208"/>
    </source>
</evidence>
<evidence type="ECO:0000313" key="2">
    <source>
        <dbReference type="EMBL" id="SED54130.1"/>
    </source>
</evidence>
<dbReference type="OrthoDB" id="70281at2"/>
<dbReference type="CDD" id="cd04301">
    <property type="entry name" value="NAT_SF"/>
    <property type="match status" value="1"/>
</dbReference>
<dbReference type="GO" id="GO:0016747">
    <property type="term" value="F:acyltransferase activity, transferring groups other than amino-acyl groups"/>
    <property type="evidence" value="ECO:0007669"/>
    <property type="project" value="InterPro"/>
</dbReference>
<feature type="domain" description="N-acetyltransferase" evidence="1">
    <location>
        <begin position="3"/>
        <end position="158"/>
    </location>
</feature>
<dbReference type="PROSITE" id="PS51186">
    <property type="entry name" value="GNAT"/>
    <property type="match status" value="1"/>
</dbReference>
<proteinExistence type="predicted"/>
<reference evidence="2 3" key="1">
    <citation type="submission" date="2016-10" db="EMBL/GenBank/DDBJ databases">
        <authorList>
            <person name="de Groot N.N."/>
        </authorList>
    </citation>
    <scope>NUCLEOTIDE SEQUENCE [LARGE SCALE GENOMIC DNA]</scope>
    <source>
        <strain evidence="2 3">GAS522</strain>
    </source>
</reference>
<dbReference type="Proteomes" id="UP000183208">
    <property type="component" value="Unassembled WGS sequence"/>
</dbReference>
<dbReference type="Pfam" id="PF13527">
    <property type="entry name" value="Acetyltransf_9"/>
    <property type="match status" value="1"/>
</dbReference>
<accession>A0A1M7BFJ6</accession>
<dbReference type="AlphaFoldDB" id="A0A1M7BFJ6"/>
<organism evidence="2 3">
    <name type="scientific">Bradyrhizobium lablabi</name>
    <dbReference type="NCBI Taxonomy" id="722472"/>
    <lineage>
        <taxon>Bacteria</taxon>
        <taxon>Pseudomonadati</taxon>
        <taxon>Pseudomonadota</taxon>
        <taxon>Alphaproteobacteria</taxon>
        <taxon>Hyphomicrobiales</taxon>
        <taxon>Nitrobacteraceae</taxon>
        <taxon>Bradyrhizobium</taxon>
    </lineage>
</organism>
<dbReference type="InterPro" id="IPR000182">
    <property type="entry name" value="GNAT_dom"/>
</dbReference>
<sequence>MSIEIDVLNGDASWPVVEPLMQAVWPRDVVEKLSWGHVKWAHADLRVLIDAPQESAKAGLACHVGIYFRTVTWDGRKVDIGGIGGVSTRPDCRGRGYATLALNAAVQTMRDHEAVRFGLLFCEPHNEAFYQARGWHRFEGEVYAEQPQGRVRFDAMAPFVFDFTRKPRDGVIDLCGLPW</sequence>
<name>A0A1M7BFJ6_9BRAD</name>
<dbReference type="InterPro" id="IPR016181">
    <property type="entry name" value="Acyl_CoA_acyltransferase"/>
</dbReference>
<evidence type="ECO:0000259" key="1">
    <source>
        <dbReference type="PROSITE" id="PS51186"/>
    </source>
</evidence>
<dbReference type="EMBL" id="FNTI01000001">
    <property type="protein sequence ID" value="SED54130.1"/>
    <property type="molecule type" value="Genomic_DNA"/>
</dbReference>
<dbReference type="RefSeq" id="WP_074823323.1">
    <property type="nucleotide sequence ID" value="NZ_FNTI01000001.1"/>
</dbReference>
<dbReference type="Gene3D" id="3.40.630.30">
    <property type="match status" value="1"/>
</dbReference>
<gene>
    <name evidence="2" type="ORF">SAMN05444171_4400</name>
</gene>
<keyword evidence="2" id="KW-0808">Transferase</keyword>
<protein>
    <submittedName>
        <fullName evidence="2">Acetyltransferase (GNAT) domain-containing protein</fullName>
    </submittedName>
</protein>